<gene>
    <name evidence="3" type="ORF">DA73_0209655</name>
    <name evidence="2" type="ORF">DA73_0400000640</name>
</gene>
<protein>
    <submittedName>
        <fullName evidence="3">Uncharacterized protein</fullName>
    </submittedName>
</protein>
<evidence type="ECO:0000313" key="3">
    <source>
        <dbReference type="EMBL" id="KIE11910.1"/>
    </source>
</evidence>
<proteinExistence type="predicted"/>
<dbReference type="OrthoDB" id="511764at2"/>
<keyword evidence="4" id="KW-1185">Reference proteome</keyword>
<dbReference type="EMBL" id="JHEG02000037">
    <property type="protein sequence ID" value="KIE11910.1"/>
    <property type="molecule type" value="Genomic_DNA"/>
</dbReference>
<accession>A0A0C1RIT7</accession>
<reference evidence="2" key="2">
    <citation type="submission" date="2019-11" db="EMBL/GenBank/DDBJ databases">
        <title>Improved Assembly of Tolypothrix boutellei genome.</title>
        <authorList>
            <person name="Sarangi A.N."/>
            <person name="Mukherjee M."/>
            <person name="Ghosh S."/>
            <person name="Singh D."/>
            <person name="Das A."/>
            <person name="Kant S."/>
            <person name="Prusty A."/>
            <person name="Tripathy S."/>
        </authorList>
    </citation>
    <scope>NUCLEOTIDE SEQUENCE</scope>
    <source>
        <strain evidence="2">VB521301</strain>
    </source>
</reference>
<evidence type="ECO:0000313" key="4">
    <source>
        <dbReference type="Proteomes" id="UP000029738"/>
    </source>
</evidence>
<evidence type="ECO:0000313" key="2">
    <source>
        <dbReference type="EMBL" id="KAF3884169.1"/>
    </source>
</evidence>
<name>A0A0C1RIT7_9CYAN</name>
<dbReference type="Proteomes" id="UP000029738">
    <property type="component" value="Unassembled WGS sequence"/>
</dbReference>
<comment type="caution">
    <text evidence="3">The sequence shown here is derived from an EMBL/GenBank/DDBJ whole genome shotgun (WGS) entry which is preliminary data.</text>
</comment>
<keyword evidence="1" id="KW-1133">Transmembrane helix</keyword>
<dbReference type="AlphaFoldDB" id="A0A0C1RIT7"/>
<organism evidence="3">
    <name type="scientific">Tolypothrix bouteillei VB521301</name>
    <dbReference type="NCBI Taxonomy" id="1479485"/>
    <lineage>
        <taxon>Bacteria</taxon>
        <taxon>Bacillati</taxon>
        <taxon>Cyanobacteriota</taxon>
        <taxon>Cyanophyceae</taxon>
        <taxon>Nostocales</taxon>
        <taxon>Tolypothrichaceae</taxon>
        <taxon>Tolypothrix</taxon>
    </lineage>
</organism>
<evidence type="ECO:0000256" key="1">
    <source>
        <dbReference type="SAM" id="Phobius"/>
    </source>
</evidence>
<dbReference type="RefSeq" id="WP_038079343.1">
    <property type="nucleotide sequence ID" value="NZ_JHEG04000001.1"/>
</dbReference>
<keyword evidence="1" id="KW-0472">Membrane</keyword>
<dbReference type="STRING" id="1479485.DA73_0209655"/>
<keyword evidence="1" id="KW-0812">Transmembrane</keyword>
<dbReference type="EMBL" id="JHEG04000001">
    <property type="protein sequence ID" value="KAF3884169.1"/>
    <property type="molecule type" value="Genomic_DNA"/>
</dbReference>
<feature type="transmembrane region" description="Helical" evidence="1">
    <location>
        <begin position="12"/>
        <end position="32"/>
    </location>
</feature>
<sequence>MRKRNLRRKRQGYLLAIIIALGISGLSLYIIFITDIIRARIIDSNNLEKAFEIQREKQLYDPNFVPKVVIQRGRESEKGFDLKCLTWSTNKVVSGWTRDKRDSDFFIDYYVPPKKDAIICVSPALATALTAATSKPFVYEAYPTDYGVRIRIIIGASEVREMCQRLTGDINCANFFLSKEATVRYEP</sequence>
<reference evidence="3" key="1">
    <citation type="journal article" date="2015" name="Genome Announc.">
        <title>Draft Genome Sequence of Tolypothrix boutellei Strain VB521301.</title>
        <authorList>
            <person name="Chandrababunaidu M.M."/>
            <person name="Singh D."/>
            <person name="Sen D."/>
            <person name="Bhan S."/>
            <person name="Das S."/>
            <person name="Gupta A."/>
            <person name="Adhikary S.P."/>
            <person name="Tripathy S."/>
        </authorList>
    </citation>
    <scope>NUCLEOTIDE SEQUENCE</scope>
    <source>
        <strain evidence="3">VB521301</strain>
    </source>
</reference>